<dbReference type="RefSeq" id="XP_060363102.1">
    <property type="nucleotide sequence ID" value="XM_060514401.1"/>
</dbReference>
<protein>
    <submittedName>
        <fullName evidence="2">Uncharacterized protein</fullName>
    </submittedName>
</protein>
<keyword evidence="3" id="KW-1185">Reference proteome</keyword>
<dbReference type="AlphaFoldDB" id="A0AAD8UF30"/>
<gene>
    <name evidence="2" type="ORF">BDZ83DRAFT_753817</name>
</gene>
<dbReference type="Proteomes" id="UP001244207">
    <property type="component" value="Unassembled WGS sequence"/>
</dbReference>
<name>A0AAD8UF30_GLOAC</name>
<feature type="region of interest" description="Disordered" evidence="1">
    <location>
        <begin position="42"/>
        <end position="61"/>
    </location>
</feature>
<dbReference type="GeneID" id="85398299"/>
<organism evidence="2 3">
    <name type="scientific">Glomerella acutata</name>
    <name type="common">Colletotrichum acutatum</name>
    <dbReference type="NCBI Taxonomy" id="27357"/>
    <lineage>
        <taxon>Eukaryota</taxon>
        <taxon>Fungi</taxon>
        <taxon>Dikarya</taxon>
        <taxon>Ascomycota</taxon>
        <taxon>Pezizomycotina</taxon>
        <taxon>Sordariomycetes</taxon>
        <taxon>Hypocreomycetidae</taxon>
        <taxon>Glomerellales</taxon>
        <taxon>Glomerellaceae</taxon>
        <taxon>Colletotrichum</taxon>
        <taxon>Colletotrichum acutatum species complex</taxon>
    </lineage>
</organism>
<evidence type="ECO:0000256" key="1">
    <source>
        <dbReference type="SAM" id="MobiDB-lite"/>
    </source>
</evidence>
<evidence type="ECO:0000313" key="2">
    <source>
        <dbReference type="EMBL" id="KAK1723047.1"/>
    </source>
</evidence>
<proteinExistence type="predicted"/>
<feature type="compositionally biased region" description="Polar residues" evidence="1">
    <location>
        <begin position="71"/>
        <end position="84"/>
    </location>
</feature>
<dbReference type="EMBL" id="JAHMHS010000070">
    <property type="protein sequence ID" value="KAK1723047.1"/>
    <property type="molecule type" value="Genomic_DNA"/>
</dbReference>
<accession>A0AAD8UF30</accession>
<feature type="region of interest" description="Disordered" evidence="1">
    <location>
        <begin position="69"/>
        <end position="112"/>
    </location>
</feature>
<reference evidence="2" key="1">
    <citation type="submission" date="2021-12" db="EMBL/GenBank/DDBJ databases">
        <title>Comparative genomics, transcriptomics and evolutionary studies reveal genomic signatures of adaptation to plant cell wall in hemibiotrophic fungi.</title>
        <authorList>
            <consortium name="DOE Joint Genome Institute"/>
            <person name="Baroncelli R."/>
            <person name="Diaz J.F."/>
            <person name="Benocci T."/>
            <person name="Peng M."/>
            <person name="Battaglia E."/>
            <person name="Haridas S."/>
            <person name="Andreopoulos W."/>
            <person name="Labutti K."/>
            <person name="Pangilinan J."/>
            <person name="Floch G.L."/>
            <person name="Makela M.R."/>
            <person name="Henrissat B."/>
            <person name="Grigoriev I.V."/>
            <person name="Crouch J.A."/>
            <person name="De Vries R.P."/>
            <person name="Sukno S.A."/>
            <person name="Thon M.R."/>
        </authorList>
    </citation>
    <scope>NUCLEOTIDE SEQUENCE</scope>
    <source>
        <strain evidence="2">CBS 112980</strain>
    </source>
</reference>
<sequence>MTLLFIDLFDEVIGNKGVLKQQEDLLALFQDSAIQLKTMVQPITDSEDDNDDGNPISGATRFTNIHERPSCFTSTSSTHQSPLGQNGGAADRLSLAKGNSGGEVDGSPADAMPAPANVGHIEALDMPHLPTTKSNPPSQAFCLQLLEATLSQACLILAGCLPVSPGDFQSIFGVTLQYRTRDEQLSQIRYLLGSDTEKRLAAGMPPWNSVRDWQGQHSLQLGFGLIADYEADVVHGKSLPPGFITALEVQRQLQNLGARKLSSNTLEVNITSAVEDPDMAARVLAPTLRAPTLQASDFGLAKALTLQLNMSLLITNLTSSAKCFMTGPAYSQLGFFKAVEASLISVTDASAG</sequence>
<comment type="caution">
    <text evidence="2">The sequence shown here is derived from an EMBL/GenBank/DDBJ whole genome shotgun (WGS) entry which is preliminary data.</text>
</comment>
<evidence type="ECO:0000313" key="3">
    <source>
        <dbReference type="Proteomes" id="UP001244207"/>
    </source>
</evidence>